<reference evidence="2 3" key="1">
    <citation type="journal article" date="2023" name="Res Sq">
        <title>Genomic and morphological characterization of Knufia obscura isolated from the Mars 2020 spacecraft assembly facility.</title>
        <authorList>
            <person name="Chander A.M."/>
            <person name="Teixeira M.M."/>
            <person name="Singh N.K."/>
            <person name="Williams M.P."/>
            <person name="Parker C.W."/>
            <person name="Leo P."/>
            <person name="Stajich J.E."/>
            <person name="Torok T."/>
            <person name="Tighe S."/>
            <person name="Mason C.E."/>
            <person name="Venkateswaran K."/>
        </authorList>
    </citation>
    <scope>NUCLEOTIDE SEQUENCE [LARGE SCALE GENOMIC DNA]</scope>
    <source>
        <strain evidence="2 3">CCFEE 5817</strain>
    </source>
</reference>
<dbReference type="Proteomes" id="UP001334248">
    <property type="component" value="Unassembled WGS sequence"/>
</dbReference>
<evidence type="ECO:0000313" key="3">
    <source>
        <dbReference type="Proteomes" id="UP001334248"/>
    </source>
</evidence>
<gene>
    <name evidence="2" type="ORF">PMZ80_011119</name>
</gene>
<keyword evidence="1" id="KW-0175">Coiled coil</keyword>
<name>A0ABR0R931_9EURO</name>
<keyword evidence="3" id="KW-1185">Reference proteome</keyword>
<evidence type="ECO:0000313" key="2">
    <source>
        <dbReference type="EMBL" id="KAK5936654.1"/>
    </source>
</evidence>
<dbReference type="RefSeq" id="XP_064724744.1">
    <property type="nucleotide sequence ID" value="XM_064879507.1"/>
</dbReference>
<comment type="caution">
    <text evidence="2">The sequence shown here is derived from an EMBL/GenBank/DDBJ whole genome shotgun (WGS) entry which is preliminary data.</text>
</comment>
<accession>A0ABR0R931</accession>
<evidence type="ECO:0000256" key="1">
    <source>
        <dbReference type="SAM" id="Coils"/>
    </source>
</evidence>
<dbReference type="GeneID" id="90004568"/>
<proteinExistence type="predicted"/>
<protein>
    <submittedName>
        <fullName evidence="2">Uncharacterized protein</fullName>
    </submittedName>
</protein>
<dbReference type="EMBL" id="JAVHJV010000025">
    <property type="protein sequence ID" value="KAK5936654.1"/>
    <property type="molecule type" value="Genomic_DNA"/>
</dbReference>
<sequence>MAPSPPPPEHSQEMLDRYDKMIKLSVMLKKLKNKGHLQSHAVDQSIKTGDFMLDQKVLRELRKDIELKGDVRPEVIAFNAIRSEVVLGQYDGTVAALNEDTKKDKQKMKEDIEIFEKEKAVAVAEQEETDVKIKELGLWKVFKRNKAEMRRRFAAKKKQTLEEIEADAAVSE</sequence>
<feature type="coiled-coil region" evidence="1">
    <location>
        <begin position="98"/>
        <end position="125"/>
    </location>
</feature>
<organism evidence="2 3">
    <name type="scientific">Knufia obscura</name>
    <dbReference type="NCBI Taxonomy" id="1635080"/>
    <lineage>
        <taxon>Eukaryota</taxon>
        <taxon>Fungi</taxon>
        <taxon>Dikarya</taxon>
        <taxon>Ascomycota</taxon>
        <taxon>Pezizomycotina</taxon>
        <taxon>Eurotiomycetes</taxon>
        <taxon>Chaetothyriomycetidae</taxon>
        <taxon>Chaetothyriales</taxon>
        <taxon>Trichomeriaceae</taxon>
        <taxon>Knufia</taxon>
    </lineage>
</organism>